<evidence type="ECO:0000313" key="1">
    <source>
        <dbReference type="EMBL" id="EEY94788.1"/>
    </source>
</evidence>
<proteinExistence type="predicted"/>
<dbReference type="HOGENOM" id="CLU_1648449_0_0_6"/>
<dbReference type="RefSeq" id="WP_004895532.1">
    <property type="nucleotide sequence ID" value="NZ_GG704974.1"/>
</dbReference>
<sequence>MSAINQDQIISYSYMSEGKKLESMYSYAYLKDGEFFSLGDNLSISAVTEKLKMWGYQNPIVTVELEEDFYKRTSDLGSITEIDQERFSDAFNCLPPLRHNSSTSYEIFMLREEIAAGYFSFFVRVDGRFFEMKEHFKKSFSELQTKIFDHIKAESEAVTA</sequence>
<reference evidence="2" key="1">
    <citation type="journal article" date="2012" name="PLoS ONE">
        <title>The success of Acinetobacter species; genetic, metabolic and virulence attributes.</title>
        <authorList>
            <person name="Peleg A.Y."/>
            <person name="de Breij A."/>
            <person name="Adams M.D."/>
            <person name="Cerqueira G.M."/>
            <person name="Mocali S."/>
            <person name="Galardini M."/>
            <person name="Nibbering P.H."/>
            <person name="Earl A.M."/>
            <person name="Ward D.V."/>
            <person name="Paterson D.L."/>
            <person name="Seifert H."/>
            <person name="Dijkshoorn L."/>
        </authorList>
    </citation>
    <scope>NUCLEOTIDE SEQUENCE [LARGE SCALE GENOMIC DNA]</scope>
    <source>
        <strain evidence="2">SH046</strain>
    </source>
</reference>
<organism evidence="1 2">
    <name type="scientific">Acinetobacter johnsonii SH046</name>
    <dbReference type="NCBI Taxonomy" id="575586"/>
    <lineage>
        <taxon>Bacteria</taxon>
        <taxon>Pseudomonadati</taxon>
        <taxon>Pseudomonadota</taxon>
        <taxon>Gammaproteobacteria</taxon>
        <taxon>Moraxellales</taxon>
        <taxon>Moraxellaceae</taxon>
        <taxon>Acinetobacter</taxon>
    </lineage>
</organism>
<name>D0SGT2_ACIJO</name>
<dbReference type="AlphaFoldDB" id="D0SGT2"/>
<dbReference type="eggNOG" id="ENOG5031SS5">
    <property type="taxonomic scope" value="Bacteria"/>
</dbReference>
<accession>D0SGT2</accession>
<dbReference type="Proteomes" id="UP000012047">
    <property type="component" value="Unassembled WGS sequence"/>
</dbReference>
<gene>
    <name evidence="1" type="ORF">HMPREF0016_03055</name>
</gene>
<dbReference type="EMBL" id="GG704974">
    <property type="protein sequence ID" value="EEY94788.1"/>
    <property type="molecule type" value="Genomic_DNA"/>
</dbReference>
<evidence type="ECO:0000313" key="2">
    <source>
        <dbReference type="Proteomes" id="UP000012047"/>
    </source>
</evidence>
<protein>
    <submittedName>
        <fullName evidence="1">Uncharacterized protein</fullName>
    </submittedName>
</protein>